<protein>
    <recommendedName>
        <fullName evidence="3">Phage tail protein</fullName>
    </recommendedName>
</protein>
<dbReference type="RefSeq" id="WP_207353867.1">
    <property type="nucleotide sequence ID" value="NZ_CP071503.1"/>
</dbReference>
<gene>
    <name evidence="1" type="ORF">JYB87_12795</name>
</gene>
<keyword evidence="2" id="KW-1185">Reference proteome</keyword>
<evidence type="ECO:0000313" key="2">
    <source>
        <dbReference type="Proteomes" id="UP000662770"/>
    </source>
</evidence>
<proteinExistence type="predicted"/>
<organism evidence="1 2">
    <name type="scientific">Shewanella avicenniae</name>
    <dbReference type="NCBI Taxonomy" id="2814294"/>
    <lineage>
        <taxon>Bacteria</taxon>
        <taxon>Pseudomonadati</taxon>
        <taxon>Pseudomonadota</taxon>
        <taxon>Gammaproteobacteria</taxon>
        <taxon>Alteromonadales</taxon>
        <taxon>Shewanellaceae</taxon>
        <taxon>Shewanella</taxon>
    </lineage>
</organism>
<reference evidence="1 2" key="1">
    <citation type="submission" date="2021-03" db="EMBL/GenBank/DDBJ databases">
        <title>Novel species identification of genus Shewanella.</title>
        <authorList>
            <person name="Liu G."/>
            <person name="Zhang Q."/>
        </authorList>
    </citation>
    <scope>NUCLEOTIDE SEQUENCE [LARGE SCALE GENOMIC DNA]</scope>
    <source>
        <strain evidence="1 2">FJAT-51800</strain>
    </source>
</reference>
<sequence length="201" mass="21714">MLTFPDGILPTECAWQLVSRSKQFKNPYTNGGGQTLALPGVYWTATLTFGVLTRAQAALMAGFIAEMNGMAGSMQIWDHAFAIPQGNAGGTPVVDGNGQSGITLNIRGCTPSVTWLKTGDYFQLGNQLHIMTADAATDVTGRCTLRFRAPMRQQPADGTALITIKPKAIMRLKDDNQGMRRSTKKLVISSFSLELEEDITA</sequence>
<evidence type="ECO:0000313" key="1">
    <source>
        <dbReference type="EMBL" id="QSX32626.1"/>
    </source>
</evidence>
<dbReference type="EMBL" id="CP071503">
    <property type="protein sequence ID" value="QSX32626.1"/>
    <property type="molecule type" value="Genomic_DNA"/>
</dbReference>
<evidence type="ECO:0008006" key="3">
    <source>
        <dbReference type="Google" id="ProtNLM"/>
    </source>
</evidence>
<name>A0ABX7QME5_9GAMM</name>
<dbReference type="Proteomes" id="UP000662770">
    <property type="component" value="Chromosome"/>
</dbReference>
<accession>A0ABX7QME5</accession>